<keyword evidence="3" id="KW-1185">Reference proteome</keyword>
<dbReference type="AlphaFoldDB" id="A0A2Z3GRI4"/>
<accession>A0A2Z3GRI4</accession>
<proteinExistence type="predicted"/>
<protein>
    <recommendedName>
        <fullName evidence="1">H repeat-associated protein N-terminal domain-containing protein</fullName>
    </recommendedName>
</protein>
<dbReference type="OrthoDB" id="9815086at2"/>
<dbReference type="InterPro" id="IPR032806">
    <property type="entry name" value="YbfD_N"/>
</dbReference>
<dbReference type="KEGG" id="hnv:DDQ68_14930"/>
<dbReference type="Proteomes" id="UP000245999">
    <property type="component" value="Chromosome"/>
</dbReference>
<name>A0A2Z3GRI4_9BACT</name>
<dbReference type="EMBL" id="CP029145">
    <property type="protein sequence ID" value="AWM33966.1"/>
    <property type="molecule type" value="Genomic_DNA"/>
</dbReference>
<dbReference type="Pfam" id="PF13808">
    <property type="entry name" value="DDE_Tnp_1_assoc"/>
    <property type="match status" value="1"/>
</dbReference>
<organism evidence="2 3">
    <name type="scientific">Hymenobacter nivis</name>
    <dbReference type="NCBI Taxonomy" id="1850093"/>
    <lineage>
        <taxon>Bacteria</taxon>
        <taxon>Pseudomonadati</taxon>
        <taxon>Bacteroidota</taxon>
        <taxon>Cytophagia</taxon>
        <taxon>Cytophagales</taxon>
        <taxon>Hymenobacteraceae</taxon>
        <taxon>Hymenobacter</taxon>
    </lineage>
</organism>
<sequence>MGQQKQVILTRYLVLLYGIPSADTFRRVFQHLDAKVFHAHNRRFTTT</sequence>
<evidence type="ECO:0000259" key="1">
    <source>
        <dbReference type="Pfam" id="PF13808"/>
    </source>
</evidence>
<evidence type="ECO:0000313" key="3">
    <source>
        <dbReference type="Proteomes" id="UP000245999"/>
    </source>
</evidence>
<feature type="domain" description="H repeat-associated protein N-terminal" evidence="1">
    <location>
        <begin position="2"/>
        <end position="44"/>
    </location>
</feature>
<gene>
    <name evidence="2" type="ORF">DDQ68_14930</name>
</gene>
<reference evidence="3" key="1">
    <citation type="submission" date="2018-04" db="EMBL/GenBank/DDBJ databases">
        <title>Complete genome of Antarctic heterotrophic bacterium Hymenobacter nivis.</title>
        <authorList>
            <person name="Terashima M."/>
        </authorList>
    </citation>
    <scope>NUCLEOTIDE SEQUENCE [LARGE SCALE GENOMIC DNA]</scope>
    <source>
        <strain evidence="3">NBRC 111535</strain>
    </source>
</reference>
<evidence type="ECO:0000313" key="2">
    <source>
        <dbReference type="EMBL" id="AWM33966.1"/>
    </source>
</evidence>